<keyword evidence="2" id="KW-0732">Signal</keyword>
<evidence type="ECO:0000256" key="2">
    <source>
        <dbReference type="SAM" id="SignalP"/>
    </source>
</evidence>
<protein>
    <submittedName>
        <fullName evidence="3">Uncharacterized protein</fullName>
    </submittedName>
</protein>
<dbReference type="Proteomes" id="UP000006038">
    <property type="component" value="Chromosome 1"/>
</dbReference>
<keyword evidence="4" id="KW-1185">Reference proteome</keyword>
<name>J3L4X0_ORYBR</name>
<reference evidence="3" key="2">
    <citation type="submission" date="2013-04" db="UniProtKB">
        <authorList>
            <consortium name="EnsemblPlants"/>
        </authorList>
    </citation>
    <scope>IDENTIFICATION</scope>
</reference>
<feature type="signal peptide" evidence="2">
    <location>
        <begin position="1"/>
        <end position="28"/>
    </location>
</feature>
<dbReference type="EnsemblPlants" id="OB01G42760.1">
    <property type="protein sequence ID" value="OB01G42760.1"/>
    <property type="gene ID" value="OB01G42760"/>
</dbReference>
<evidence type="ECO:0000313" key="3">
    <source>
        <dbReference type="EnsemblPlants" id="OB01G42760.1"/>
    </source>
</evidence>
<feature type="chain" id="PRO_5003773460" evidence="2">
    <location>
        <begin position="29"/>
        <end position="120"/>
    </location>
</feature>
<reference evidence="3" key="1">
    <citation type="journal article" date="2013" name="Nat. Commun.">
        <title>Whole-genome sequencing of Oryza brachyantha reveals mechanisms underlying Oryza genome evolution.</title>
        <authorList>
            <person name="Chen J."/>
            <person name="Huang Q."/>
            <person name="Gao D."/>
            <person name="Wang J."/>
            <person name="Lang Y."/>
            <person name="Liu T."/>
            <person name="Li B."/>
            <person name="Bai Z."/>
            <person name="Luis Goicoechea J."/>
            <person name="Liang C."/>
            <person name="Chen C."/>
            <person name="Zhang W."/>
            <person name="Sun S."/>
            <person name="Liao Y."/>
            <person name="Zhang X."/>
            <person name="Yang L."/>
            <person name="Song C."/>
            <person name="Wang M."/>
            <person name="Shi J."/>
            <person name="Liu G."/>
            <person name="Liu J."/>
            <person name="Zhou H."/>
            <person name="Zhou W."/>
            <person name="Yu Q."/>
            <person name="An N."/>
            <person name="Chen Y."/>
            <person name="Cai Q."/>
            <person name="Wang B."/>
            <person name="Liu B."/>
            <person name="Min J."/>
            <person name="Huang Y."/>
            <person name="Wu H."/>
            <person name="Li Z."/>
            <person name="Zhang Y."/>
            <person name="Yin Y."/>
            <person name="Song W."/>
            <person name="Jiang J."/>
            <person name="Jackson S.A."/>
            <person name="Wing R.A."/>
            <person name="Wang J."/>
            <person name="Chen M."/>
        </authorList>
    </citation>
    <scope>NUCLEOTIDE SEQUENCE [LARGE SCALE GENOMIC DNA]</scope>
    <source>
        <strain evidence="3">cv. IRGC 101232</strain>
    </source>
</reference>
<feature type="region of interest" description="Disordered" evidence="1">
    <location>
        <begin position="57"/>
        <end position="81"/>
    </location>
</feature>
<sequence>MIPILLSFPVPVELLLRLLLLLVRFRNSARLENLCTPVLGTGNETYAVQRQKTTYSLKSSHQKDLSPGLAMASGSASGKASDATMASGLAMPTALGSGTQNPPRLRASIIAYYGHSQPNN</sequence>
<dbReference type="Gramene" id="OB01G42760.1">
    <property type="protein sequence ID" value="OB01G42760.1"/>
    <property type="gene ID" value="OB01G42760"/>
</dbReference>
<accession>J3L4X0</accession>
<dbReference type="AlphaFoldDB" id="J3L4X0"/>
<feature type="compositionally biased region" description="Low complexity" evidence="1">
    <location>
        <begin position="66"/>
        <end position="81"/>
    </location>
</feature>
<evidence type="ECO:0000313" key="4">
    <source>
        <dbReference type="Proteomes" id="UP000006038"/>
    </source>
</evidence>
<organism evidence="3">
    <name type="scientific">Oryza brachyantha</name>
    <name type="common">malo sina</name>
    <dbReference type="NCBI Taxonomy" id="4533"/>
    <lineage>
        <taxon>Eukaryota</taxon>
        <taxon>Viridiplantae</taxon>
        <taxon>Streptophyta</taxon>
        <taxon>Embryophyta</taxon>
        <taxon>Tracheophyta</taxon>
        <taxon>Spermatophyta</taxon>
        <taxon>Magnoliopsida</taxon>
        <taxon>Liliopsida</taxon>
        <taxon>Poales</taxon>
        <taxon>Poaceae</taxon>
        <taxon>BOP clade</taxon>
        <taxon>Oryzoideae</taxon>
        <taxon>Oryzeae</taxon>
        <taxon>Oryzinae</taxon>
        <taxon>Oryza</taxon>
    </lineage>
</organism>
<evidence type="ECO:0000256" key="1">
    <source>
        <dbReference type="SAM" id="MobiDB-lite"/>
    </source>
</evidence>
<proteinExistence type="predicted"/>
<dbReference type="HOGENOM" id="CLU_2053234_0_0_1"/>